<organism evidence="3 5">
    <name type="scientific">Photobacterium damsela subsp. piscicida</name>
    <name type="common">Pasteurella piscicida</name>
    <dbReference type="NCBI Taxonomy" id="38294"/>
    <lineage>
        <taxon>Bacteria</taxon>
        <taxon>Pseudomonadati</taxon>
        <taxon>Pseudomonadota</taxon>
        <taxon>Gammaproteobacteria</taxon>
        <taxon>Vibrionales</taxon>
        <taxon>Vibrionaceae</taxon>
        <taxon>Photobacterium</taxon>
    </lineage>
</organism>
<dbReference type="InterPro" id="IPR006224">
    <property type="entry name" value="PsdUridine_synth_RluA-like_CS"/>
</dbReference>
<dbReference type="GO" id="GO:0003723">
    <property type="term" value="F:RNA binding"/>
    <property type="evidence" value="ECO:0007669"/>
    <property type="project" value="InterPro"/>
</dbReference>
<dbReference type="EMBL" id="AP018046">
    <property type="protein sequence ID" value="BAX55723.1"/>
    <property type="molecule type" value="Genomic_DNA"/>
</dbReference>
<dbReference type="InterPro" id="IPR020103">
    <property type="entry name" value="PsdUridine_synth_cat_dom_sf"/>
</dbReference>
<dbReference type="PROSITE" id="PS01129">
    <property type="entry name" value="PSI_RLU"/>
    <property type="match status" value="1"/>
</dbReference>
<feature type="coiled-coil region" evidence="1">
    <location>
        <begin position="116"/>
        <end position="143"/>
    </location>
</feature>
<evidence type="ECO:0000259" key="2">
    <source>
        <dbReference type="Pfam" id="PF00849"/>
    </source>
</evidence>
<reference evidence="4 6" key="3">
    <citation type="submission" date="2020-09" db="EMBL/GenBank/DDBJ databases">
        <title>Complete, closed and curated genome sequences of Photobacterium damselae subsp. piscicida isolates from Australia indicate localised evolution and additional plasmid-borne pathogenicity mechanisms.</title>
        <authorList>
            <person name="Baseggio L."/>
            <person name="Silayeva O."/>
            <person name="Buller N."/>
            <person name="Landos M."/>
            <person name="Engelstaedter J."/>
            <person name="Barnes A.C."/>
        </authorList>
    </citation>
    <scope>NUCLEOTIDE SEQUENCE [LARGE SCALE GENOMIC DNA]</scope>
    <source>
        <strain evidence="4 6">AS-16-0540-1</strain>
    </source>
</reference>
<dbReference type="PANTHER" id="PTHR21600:SF89">
    <property type="entry name" value="RIBOSOMAL LARGE SUBUNIT PSEUDOURIDINE SYNTHASE A"/>
    <property type="match status" value="1"/>
</dbReference>
<accession>A0A1Q9H0I1</accession>
<dbReference type="Gene3D" id="3.30.2350.10">
    <property type="entry name" value="Pseudouridine synthase"/>
    <property type="match status" value="1"/>
</dbReference>
<dbReference type="InterPro" id="IPR006145">
    <property type="entry name" value="PsdUridine_synth_RsuA/RluA"/>
</dbReference>
<name>A0A1Q9H0I1_PHODP</name>
<dbReference type="Proteomes" id="UP000516656">
    <property type="component" value="Chromosome 2"/>
</dbReference>
<dbReference type="GO" id="GO:0009982">
    <property type="term" value="F:pseudouridine synthase activity"/>
    <property type="evidence" value="ECO:0007669"/>
    <property type="project" value="InterPro"/>
</dbReference>
<dbReference type="RefSeq" id="WP_044178684.1">
    <property type="nucleotide sequence ID" value="NZ_AP018046.1"/>
</dbReference>
<evidence type="ECO:0000313" key="4">
    <source>
        <dbReference type="EMBL" id="QOD58083.1"/>
    </source>
</evidence>
<sequence>MHSPQSCFTRFQSSIDQYTLPERFTFPFYYTPHPLCELAAQELQLHLETQTQWQHNFGLNGDLDTAIGKMFGVLLVKNADGEIGYLSAFSGKIADQNLLPHFVPPVFDMLTDDGFFQTEQKVINDVTAEIRRLETNAELLALRDTFAQSQAQAADEIEQCRLQIIDSRKDRKAQRKAAEATNDSQLIEETAIRLAKESAKQKHEQRFLKSTWDEKLQVLANQVDVFDNKINELKEKRRHLSSTLQAKLFAQYRFLNQYGEEKDLIDIFAQTPNQTPQAGSGECAAPKLLHYAFKHGMTPIAMAEFWWGASPKSEIRKHKYFYEACKSKCEPILGHMLKGIELEENLLLKNPAEGKELEIIYQDEAMVIVNKPAEFLSVPGKTISDSVYTRMQAMFPDADSPLIVHRLDMSTSGLLVIALTKRAHKNLQKQFITRTVEKRYVALLDGLADSDEGIISLPMRGDINDRPRQLVCFEHRKPAETKWQVISRKDGKTKVYYYPKTGRTHQLRVHSAHPMGMNMPIIGDDLYGQKSNRLHLHAEYLSLEHPITHEPMEFQVDAEF</sequence>
<dbReference type="PANTHER" id="PTHR21600">
    <property type="entry name" value="MITOCHONDRIAL RNA PSEUDOURIDINE SYNTHASE"/>
    <property type="match status" value="1"/>
</dbReference>
<dbReference type="AlphaFoldDB" id="A0A1Q9H0I1"/>
<dbReference type="EMBL" id="CP061855">
    <property type="protein sequence ID" value="QOD58083.1"/>
    <property type="molecule type" value="Genomic_DNA"/>
</dbReference>
<dbReference type="InterPro" id="IPR050188">
    <property type="entry name" value="RluA_PseudoU_synthase"/>
</dbReference>
<proteinExistence type="predicted"/>
<reference evidence="5" key="2">
    <citation type="submission" date="2017-05" db="EMBL/GenBank/DDBJ databases">
        <title>Whole genome sequence of fish pathogenic bacteria, Photobacterium damselae subsp. piscicida, strain 91-197, isolated from hybrid striped bass (Morone sp.) in USA.</title>
        <authorList>
            <person name="Teru Y."/>
            <person name="Hikima J."/>
            <person name="Kono T."/>
            <person name="Sakai M."/>
            <person name="Takano T."/>
            <person name="Hawke J.P."/>
            <person name="Takeyama H."/>
            <person name="Aoki T."/>
        </authorList>
    </citation>
    <scope>NUCLEOTIDE SEQUENCE [LARGE SCALE GENOMIC DNA]</scope>
    <source>
        <strain evidence="5">91-197</strain>
    </source>
</reference>
<protein>
    <submittedName>
        <fullName evidence="4">RNA pseudouridine synthase</fullName>
    </submittedName>
    <submittedName>
        <fullName evidence="3">Ribosomal large subunit pseudouridine synthase A</fullName>
    </submittedName>
</protein>
<evidence type="ECO:0000313" key="6">
    <source>
        <dbReference type="Proteomes" id="UP000516656"/>
    </source>
</evidence>
<evidence type="ECO:0000313" key="3">
    <source>
        <dbReference type="EMBL" id="BAX55723.1"/>
    </source>
</evidence>
<dbReference type="Proteomes" id="UP000218676">
    <property type="component" value="Chromosome 2"/>
</dbReference>
<dbReference type="Pfam" id="PF00849">
    <property type="entry name" value="PseudoU_synth_2"/>
    <property type="match status" value="1"/>
</dbReference>
<dbReference type="GO" id="GO:0140098">
    <property type="term" value="F:catalytic activity, acting on RNA"/>
    <property type="evidence" value="ECO:0007669"/>
    <property type="project" value="UniProtKB-ARBA"/>
</dbReference>
<dbReference type="SUPFAM" id="SSF55120">
    <property type="entry name" value="Pseudouridine synthase"/>
    <property type="match status" value="1"/>
</dbReference>
<evidence type="ECO:0000313" key="5">
    <source>
        <dbReference type="Proteomes" id="UP000218676"/>
    </source>
</evidence>
<keyword evidence="1" id="KW-0175">Coiled coil</keyword>
<feature type="domain" description="Pseudouridine synthase RsuA/RluA-like" evidence="2">
    <location>
        <begin position="366"/>
        <end position="513"/>
    </location>
</feature>
<evidence type="ECO:0000256" key="1">
    <source>
        <dbReference type="SAM" id="Coils"/>
    </source>
</evidence>
<dbReference type="GO" id="GO:0000455">
    <property type="term" value="P:enzyme-directed rRNA pseudouridine synthesis"/>
    <property type="evidence" value="ECO:0007669"/>
    <property type="project" value="TreeGrafter"/>
</dbReference>
<dbReference type="CDD" id="cd02869">
    <property type="entry name" value="PseudoU_synth_RluA_like"/>
    <property type="match status" value="1"/>
</dbReference>
<reference evidence="3" key="1">
    <citation type="journal article" date="2017" name="Genome Announc.">
        <title>Whole-Genome Sequence of Photobacterium damselae subsp. piscicida Strain 91-197, Isolated from Hybrid Striped Bass (Morone sp.) in the United States.</title>
        <authorList>
            <person name="Teru Y."/>
            <person name="Hikima J."/>
            <person name="Kono T."/>
            <person name="Sakai M."/>
            <person name="Takano T."/>
            <person name="Hawke J.P."/>
            <person name="Takeyama H."/>
            <person name="Aoki T."/>
        </authorList>
    </citation>
    <scope>NUCLEOTIDE SEQUENCE</scope>
    <source>
        <strain evidence="3">91-197</strain>
    </source>
</reference>
<gene>
    <name evidence="4" type="ORF">IC627_19935</name>
    <name evidence="3" type="ORF">PDPUS_2_01137</name>
</gene>